<dbReference type="InterPro" id="IPR025349">
    <property type="entry name" value="DUF4253"/>
</dbReference>
<dbReference type="EMBL" id="BAAAHP010000033">
    <property type="protein sequence ID" value="GAA0926885.1"/>
    <property type="molecule type" value="Genomic_DNA"/>
</dbReference>
<gene>
    <name evidence="2" type="ORF">GCM10009559_12330</name>
</gene>
<sequence>MSAVLRSWETRFGALLYRLNSSTLELAVAAPPVTQDECLHVAAEHTAFCWDAFETYTGQMSTDTLRRYAQRLRGASRWRFWWD</sequence>
<dbReference type="Proteomes" id="UP001499967">
    <property type="component" value="Unassembled WGS sequence"/>
</dbReference>
<evidence type="ECO:0000313" key="3">
    <source>
        <dbReference type="Proteomes" id="UP001499967"/>
    </source>
</evidence>
<evidence type="ECO:0000313" key="2">
    <source>
        <dbReference type="EMBL" id="GAA0926885.1"/>
    </source>
</evidence>
<organism evidence="2 3">
    <name type="scientific">Pseudonocardia zijingensis</name>
    <dbReference type="NCBI Taxonomy" id="153376"/>
    <lineage>
        <taxon>Bacteria</taxon>
        <taxon>Bacillati</taxon>
        <taxon>Actinomycetota</taxon>
        <taxon>Actinomycetes</taxon>
        <taxon>Pseudonocardiales</taxon>
        <taxon>Pseudonocardiaceae</taxon>
        <taxon>Pseudonocardia</taxon>
    </lineage>
</organism>
<comment type="caution">
    <text evidence="2">The sequence shown here is derived from an EMBL/GenBank/DDBJ whole genome shotgun (WGS) entry which is preliminary data.</text>
</comment>
<evidence type="ECO:0000259" key="1">
    <source>
        <dbReference type="Pfam" id="PF14062"/>
    </source>
</evidence>
<name>A0ABN1PF48_9PSEU</name>
<protein>
    <recommendedName>
        <fullName evidence="1">DUF4253 domain-containing protein</fullName>
    </recommendedName>
</protein>
<keyword evidence="3" id="KW-1185">Reference proteome</keyword>
<reference evidence="2 3" key="1">
    <citation type="journal article" date="2019" name="Int. J. Syst. Evol. Microbiol.">
        <title>The Global Catalogue of Microorganisms (GCM) 10K type strain sequencing project: providing services to taxonomists for standard genome sequencing and annotation.</title>
        <authorList>
            <consortium name="The Broad Institute Genomics Platform"/>
            <consortium name="The Broad Institute Genome Sequencing Center for Infectious Disease"/>
            <person name="Wu L."/>
            <person name="Ma J."/>
        </authorList>
    </citation>
    <scope>NUCLEOTIDE SEQUENCE [LARGE SCALE GENOMIC DNA]</scope>
    <source>
        <strain evidence="2 3">JCM 11117</strain>
    </source>
</reference>
<proteinExistence type="predicted"/>
<accession>A0ABN1PF48</accession>
<dbReference type="Pfam" id="PF14062">
    <property type="entry name" value="DUF4253"/>
    <property type="match status" value="1"/>
</dbReference>
<feature type="domain" description="DUF4253" evidence="1">
    <location>
        <begin position="1"/>
        <end position="83"/>
    </location>
</feature>